<organism evidence="1 2">
    <name type="scientific">Araneus ventricosus</name>
    <name type="common">Orbweaver spider</name>
    <name type="synonym">Epeira ventricosa</name>
    <dbReference type="NCBI Taxonomy" id="182803"/>
    <lineage>
        <taxon>Eukaryota</taxon>
        <taxon>Metazoa</taxon>
        <taxon>Ecdysozoa</taxon>
        <taxon>Arthropoda</taxon>
        <taxon>Chelicerata</taxon>
        <taxon>Arachnida</taxon>
        <taxon>Araneae</taxon>
        <taxon>Araneomorphae</taxon>
        <taxon>Entelegynae</taxon>
        <taxon>Araneoidea</taxon>
        <taxon>Araneidae</taxon>
        <taxon>Araneus</taxon>
    </lineage>
</organism>
<dbReference type="EMBL" id="BGPR01000292">
    <property type="protein sequence ID" value="GBM10925.1"/>
    <property type="molecule type" value="Genomic_DNA"/>
</dbReference>
<dbReference type="Proteomes" id="UP000499080">
    <property type="component" value="Unassembled WGS sequence"/>
</dbReference>
<sequence length="130" mass="14351">MGLDFVRASTGGMEPDLAHITLESQFRFPLLPTNDAFFIIEVFWIQIVMSDNYSPHCLKLLKYKIPIDSIDDLVARNVVENKIITTAGVLESILSGAACGIKLIDATFSESFQYFRCANGIVLDICSSVA</sequence>
<accession>A0A4Y2D5T1</accession>
<protein>
    <submittedName>
        <fullName evidence="1">Uncharacterized protein</fullName>
    </submittedName>
</protein>
<comment type="caution">
    <text evidence="1">The sequence shown here is derived from an EMBL/GenBank/DDBJ whole genome shotgun (WGS) entry which is preliminary data.</text>
</comment>
<evidence type="ECO:0000313" key="1">
    <source>
        <dbReference type="EMBL" id="GBM10925.1"/>
    </source>
</evidence>
<proteinExistence type="predicted"/>
<keyword evidence="2" id="KW-1185">Reference proteome</keyword>
<name>A0A4Y2D5T1_ARAVE</name>
<evidence type="ECO:0000313" key="2">
    <source>
        <dbReference type="Proteomes" id="UP000499080"/>
    </source>
</evidence>
<gene>
    <name evidence="1" type="ORF">AVEN_171414_1</name>
</gene>
<reference evidence="1 2" key="1">
    <citation type="journal article" date="2019" name="Sci. Rep.">
        <title>Orb-weaving spider Araneus ventricosus genome elucidates the spidroin gene catalogue.</title>
        <authorList>
            <person name="Kono N."/>
            <person name="Nakamura H."/>
            <person name="Ohtoshi R."/>
            <person name="Moran D.A.P."/>
            <person name="Shinohara A."/>
            <person name="Yoshida Y."/>
            <person name="Fujiwara M."/>
            <person name="Mori M."/>
            <person name="Tomita M."/>
            <person name="Arakawa K."/>
        </authorList>
    </citation>
    <scope>NUCLEOTIDE SEQUENCE [LARGE SCALE GENOMIC DNA]</scope>
</reference>
<dbReference type="AlphaFoldDB" id="A0A4Y2D5T1"/>